<dbReference type="Proteomes" id="UP001162741">
    <property type="component" value="Chromosome"/>
</dbReference>
<dbReference type="Pfam" id="PF16132">
    <property type="entry name" value="DUF4843"/>
    <property type="match status" value="1"/>
</dbReference>
<evidence type="ECO:0000313" key="1">
    <source>
        <dbReference type="EMBL" id="UYQ94176.1"/>
    </source>
</evidence>
<evidence type="ECO:0000313" key="2">
    <source>
        <dbReference type="Proteomes" id="UP001162741"/>
    </source>
</evidence>
<name>A0ABY6J3D4_9BACT</name>
<protein>
    <submittedName>
        <fullName evidence="1">DUF4843 domain-containing protein</fullName>
    </submittedName>
</protein>
<keyword evidence="2" id="KW-1185">Reference proteome</keyword>
<accession>A0ABY6J3D4</accession>
<dbReference type="InterPro" id="IPR032299">
    <property type="entry name" value="DUF4843"/>
</dbReference>
<dbReference type="RefSeq" id="WP_264282118.1">
    <property type="nucleotide sequence ID" value="NZ_CP107006.1"/>
</dbReference>
<proteinExistence type="predicted"/>
<organism evidence="1 2">
    <name type="scientific">Chitinophaga horti</name>
    <dbReference type="NCBI Taxonomy" id="2920382"/>
    <lineage>
        <taxon>Bacteria</taxon>
        <taxon>Pseudomonadati</taxon>
        <taxon>Bacteroidota</taxon>
        <taxon>Chitinophagia</taxon>
        <taxon>Chitinophagales</taxon>
        <taxon>Chitinophagaceae</taxon>
        <taxon>Chitinophaga</taxon>
    </lineage>
</organism>
<sequence length="251" mass="28133">MNRILLLLLMTITFFSCQKSSEITYKSETDAVNIWLGTSLSAKPDSMEYNFAFRPAVPTDSVVFTAMVLGNTTAQDRRFVLKAIGGDTNRVKQGVHYEFGDYTIRGNGYTDTFAIYIKRTNDFKVNGARIVFGVSETGDLKRGLIESSKVTIILKDIFAKPAHWDVDPYPYTKLSTYFGVYSNVKFQFITTVIGKAPIFRVLSAGTLKEGEVDFTTVTYYKNSCIKQLNVYNAANPGNPLRDENNNLITIP</sequence>
<reference evidence="1" key="1">
    <citation type="submission" date="2022-10" db="EMBL/GenBank/DDBJ databases">
        <title>Chitinophaga sp. nov., isolated from soil.</title>
        <authorList>
            <person name="Jeon C.O."/>
        </authorList>
    </citation>
    <scope>NUCLEOTIDE SEQUENCE</scope>
    <source>
        <strain evidence="1">R8</strain>
    </source>
</reference>
<gene>
    <name evidence="1" type="ORF">MKQ68_03605</name>
</gene>
<dbReference type="EMBL" id="CP107006">
    <property type="protein sequence ID" value="UYQ94176.1"/>
    <property type="molecule type" value="Genomic_DNA"/>
</dbReference>
<dbReference type="PROSITE" id="PS51257">
    <property type="entry name" value="PROKAR_LIPOPROTEIN"/>
    <property type="match status" value="1"/>
</dbReference>